<dbReference type="EMBL" id="JAPDOB010000001">
    <property type="protein sequence ID" value="MCW3796685.1"/>
    <property type="molecule type" value="Genomic_DNA"/>
</dbReference>
<evidence type="ECO:0000313" key="2">
    <source>
        <dbReference type="EMBL" id="MCW3796685.1"/>
    </source>
</evidence>
<keyword evidence="3" id="KW-1185">Reference proteome</keyword>
<keyword evidence="1" id="KW-0732">Signal</keyword>
<protein>
    <submittedName>
        <fullName evidence="2">VCBS repeat-containing protein</fullName>
    </submittedName>
</protein>
<gene>
    <name evidence="2" type="ORF">OMW55_02530</name>
</gene>
<proteinExistence type="predicted"/>
<dbReference type="SUPFAM" id="SSF69318">
    <property type="entry name" value="Integrin alpha N-terminal domain"/>
    <property type="match status" value="1"/>
</dbReference>
<reference evidence="2 3" key="1">
    <citation type="submission" date="2022-10" db="EMBL/GenBank/DDBJ databases">
        <title>Sphingomonas sp.</title>
        <authorList>
            <person name="Jin C."/>
        </authorList>
    </citation>
    <scope>NUCLEOTIDE SEQUENCE [LARGE SCALE GENOMIC DNA]</scope>
    <source>
        <strain evidence="2 3">BN140010</strain>
    </source>
</reference>
<evidence type="ECO:0000256" key="1">
    <source>
        <dbReference type="ARBA" id="ARBA00022729"/>
    </source>
</evidence>
<accession>A0ABT3JC90</accession>
<dbReference type="InterPro" id="IPR028994">
    <property type="entry name" value="Integrin_alpha_N"/>
</dbReference>
<comment type="caution">
    <text evidence="2">The sequence shown here is derived from an EMBL/GenBank/DDBJ whole genome shotgun (WGS) entry which is preliminary data.</text>
</comment>
<dbReference type="Proteomes" id="UP001526246">
    <property type="component" value="Unassembled WGS sequence"/>
</dbReference>
<dbReference type="PANTHER" id="PTHR44103">
    <property type="entry name" value="PROPROTEIN CONVERTASE P"/>
    <property type="match status" value="1"/>
</dbReference>
<name>A0ABT3JC90_9SPHN</name>
<dbReference type="PANTHER" id="PTHR44103:SF1">
    <property type="entry name" value="PROPROTEIN CONVERTASE P"/>
    <property type="match status" value="1"/>
</dbReference>
<dbReference type="Pfam" id="PF13517">
    <property type="entry name" value="FG-GAP_3"/>
    <property type="match status" value="1"/>
</dbReference>
<organism evidence="2 3">
    <name type="scientific">Sphingomonas arvum</name>
    <dbReference type="NCBI Taxonomy" id="2992113"/>
    <lineage>
        <taxon>Bacteria</taxon>
        <taxon>Pseudomonadati</taxon>
        <taxon>Pseudomonadota</taxon>
        <taxon>Alphaproteobacteria</taxon>
        <taxon>Sphingomonadales</taxon>
        <taxon>Sphingomonadaceae</taxon>
        <taxon>Sphingomonas</taxon>
    </lineage>
</organism>
<sequence>MNGDGSNDIVGFGQAGVWASFGSASGSFTAAVLVGSTFGQTTGWASDNQFHRELADVNGDGRSDIVGFGLAGTYVSLAKADGSFANPMLGLTDFGTTQGWATQEGFARMVGDVNGDGKADVIGFGRAGTLVSIGNGDGTFQNPTLALANFGVEQGWTSNNALHRTVADVNGDGADDIIGFGYAGTFVALSNGNGTFLPPQLAVNNFGRDQGWASQNGFARDVADVNRDGHADIVGFGVAGTYVAYGQGNASFSAPTFDVEGFVASQGWTSDATYHREVADINNDGMNDIVGFGFAGVYVGYSQGAWLV</sequence>
<dbReference type="Gene3D" id="2.130.10.130">
    <property type="entry name" value="Integrin alpha, N-terminal"/>
    <property type="match status" value="1"/>
</dbReference>
<dbReference type="InterPro" id="IPR013517">
    <property type="entry name" value="FG-GAP"/>
</dbReference>
<evidence type="ECO:0000313" key="3">
    <source>
        <dbReference type="Proteomes" id="UP001526246"/>
    </source>
</evidence>